<evidence type="ECO:0000313" key="3">
    <source>
        <dbReference type="Proteomes" id="UP001300604"/>
    </source>
</evidence>
<evidence type="ECO:0000256" key="1">
    <source>
        <dbReference type="SAM" id="MobiDB-lite"/>
    </source>
</evidence>
<evidence type="ECO:0000313" key="2">
    <source>
        <dbReference type="EMBL" id="WOC33049.1"/>
    </source>
</evidence>
<feature type="region of interest" description="Disordered" evidence="1">
    <location>
        <begin position="24"/>
        <end position="64"/>
    </location>
</feature>
<reference evidence="2 3" key="1">
    <citation type="submission" date="2024-06" db="EMBL/GenBank/DDBJ databases">
        <title>Caproicibacterium argilliputei sp. nov, a novel caproic acid producing anaerobic bacterium isolated from pit mud.</title>
        <authorList>
            <person name="Xia S."/>
        </authorList>
    </citation>
    <scope>NUCLEOTIDE SEQUENCE [LARGE SCALE GENOMIC DNA]</scope>
    <source>
        <strain evidence="2 3">ZCY20-5</strain>
    </source>
</reference>
<reference evidence="3" key="2">
    <citation type="submission" date="2024-06" db="EMBL/GenBank/DDBJ databases">
        <title>Caproicibacterium argilliputei sp. nov, a novel caproic acid producing anaerobic bacterium isolated from pit mud.</title>
        <authorList>
            <person name="Zeng C."/>
        </authorList>
    </citation>
    <scope>NUCLEOTIDE SEQUENCE [LARGE SCALE GENOMIC DNA]</scope>
    <source>
        <strain evidence="3">ZCY20-5</strain>
    </source>
</reference>
<dbReference type="RefSeq" id="WP_275846946.1">
    <property type="nucleotide sequence ID" value="NZ_CP135996.1"/>
</dbReference>
<dbReference type="Proteomes" id="UP001300604">
    <property type="component" value="Chromosome"/>
</dbReference>
<dbReference type="AlphaFoldDB" id="A0AA97DA44"/>
<sequence>MAYTPTDWKNGDIITADRLNKLEQGVSNEQIGPQGPKGDTGEAGKDGVTPQLQSNGTEIQVSTDNGGTFKTLVALSTLTGPQGAAGADGKDGKDGKDATITPAAAVADVAEGADADALRTTVNALLANLRAAGLLASA</sequence>
<dbReference type="Gene3D" id="6.10.140.1630">
    <property type="match status" value="1"/>
</dbReference>
<protein>
    <recommendedName>
        <fullName evidence="4">Head fiber protein</fullName>
    </recommendedName>
</protein>
<feature type="compositionally biased region" description="Polar residues" evidence="1">
    <location>
        <begin position="50"/>
        <end position="64"/>
    </location>
</feature>
<name>A0AA97DA44_9FIRM</name>
<gene>
    <name evidence="2" type="ORF">PXC00_03995</name>
</gene>
<reference evidence="3" key="3">
    <citation type="submission" date="2024-06" db="EMBL/GenBank/DDBJ databases">
        <authorList>
            <person name="Zeng C."/>
        </authorList>
    </citation>
    <scope>NUCLEOTIDE SEQUENCE [LARGE SCALE GENOMIC DNA]</scope>
    <source>
        <strain evidence="3">ZCY20-5</strain>
    </source>
</reference>
<keyword evidence="3" id="KW-1185">Reference proteome</keyword>
<evidence type="ECO:0008006" key="4">
    <source>
        <dbReference type="Google" id="ProtNLM"/>
    </source>
</evidence>
<dbReference type="KEGG" id="carl:PXC00_03995"/>
<dbReference type="EMBL" id="CP135996">
    <property type="protein sequence ID" value="WOC33049.1"/>
    <property type="molecule type" value="Genomic_DNA"/>
</dbReference>
<accession>A0AA97DA44</accession>
<organism evidence="2 3">
    <name type="scientific">Caproicibacterium argilliputei</name>
    <dbReference type="NCBI Taxonomy" id="3030016"/>
    <lineage>
        <taxon>Bacteria</taxon>
        <taxon>Bacillati</taxon>
        <taxon>Bacillota</taxon>
        <taxon>Clostridia</taxon>
        <taxon>Eubacteriales</taxon>
        <taxon>Oscillospiraceae</taxon>
        <taxon>Caproicibacterium</taxon>
    </lineage>
</organism>
<proteinExistence type="predicted"/>